<dbReference type="AlphaFoldDB" id="A0AAN9PJK2"/>
<dbReference type="Proteomes" id="UP001359559">
    <property type="component" value="Unassembled WGS sequence"/>
</dbReference>
<organism evidence="2 3">
    <name type="scientific">Clitoria ternatea</name>
    <name type="common">Butterfly pea</name>
    <dbReference type="NCBI Taxonomy" id="43366"/>
    <lineage>
        <taxon>Eukaryota</taxon>
        <taxon>Viridiplantae</taxon>
        <taxon>Streptophyta</taxon>
        <taxon>Embryophyta</taxon>
        <taxon>Tracheophyta</taxon>
        <taxon>Spermatophyta</taxon>
        <taxon>Magnoliopsida</taxon>
        <taxon>eudicotyledons</taxon>
        <taxon>Gunneridae</taxon>
        <taxon>Pentapetalae</taxon>
        <taxon>rosids</taxon>
        <taxon>fabids</taxon>
        <taxon>Fabales</taxon>
        <taxon>Fabaceae</taxon>
        <taxon>Papilionoideae</taxon>
        <taxon>50 kb inversion clade</taxon>
        <taxon>NPAAA clade</taxon>
        <taxon>indigoferoid/millettioid clade</taxon>
        <taxon>Phaseoleae</taxon>
        <taxon>Clitoria</taxon>
    </lineage>
</organism>
<feature type="region of interest" description="Disordered" evidence="1">
    <location>
        <begin position="65"/>
        <end position="99"/>
    </location>
</feature>
<evidence type="ECO:0000313" key="2">
    <source>
        <dbReference type="EMBL" id="KAK7301835.1"/>
    </source>
</evidence>
<evidence type="ECO:0000313" key="3">
    <source>
        <dbReference type="Proteomes" id="UP001359559"/>
    </source>
</evidence>
<gene>
    <name evidence="2" type="ORF">RJT34_12711</name>
</gene>
<name>A0AAN9PJK2_CLITE</name>
<accession>A0AAN9PJK2</accession>
<proteinExistence type="predicted"/>
<sequence length="99" mass="10700">MTEIIRSGVRSGGSDSGLDVWTGGSRLLSMGSVCGRKGLVGPKPRESIALSKFWESGCRLKKQDINWEDEDSQEKPPQKEIHPDADKQAGITIKEGGGM</sequence>
<feature type="compositionally biased region" description="Basic and acidic residues" evidence="1">
    <location>
        <begin position="73"/>
        <end position="87"/>
    </location>
</feature>
<keyword evidence="3" id="KW-1185">Reference proteome</keyword>
<comment type="caution">
    <text evidence="2">The sequence shown here is derived from an EMBL/GenBank/DDBJ whole genome shotgun (WGS) entry which is preliminary data.</text>
</comment>
<dbReference type="EMBL" id="JAYKXN010000003">
    <property type="protein sequence ID" value="KAK7301835.1"/>
    <property type="molecule type" value="Genomic_DNA"/>
</dbReference>
<evidence type="ECO:0000256" key="1">
    <source>
        <dbReference type="SAM" id="MobiDB-lite"/>
    </source>
</evidence>
<protein>
    <submittedName>
        <fullName evidence="2">Uncharacterized protein</fullName>
    </submittedName>
</protein>
<reference evidence="2 3" key="1">
    <citation type="submission" date="2024-01" db="EMBL/GenBank/DDBJ databases">
        <title>The genomes of 5 underutilized Papilionoideae crops provide insights into root nodulation and disease resistance.</title>
        <authorList>
            <person name="Yuan L."/>
        </authorList>
    </citation>
    <scope>NUCLEOTIDE SEQUENCE [LARGE SCALE GENOMIC DNA]</scope>
    <source>
        <strain evidence="2">LY-2023</strain>
        <tissue evidence="2">Leaf</tissue>
    </source>
</reference>